<sequence>MIARDQLGSERYTALLMHANPDHLNTVIFSAGVTLLIPEVTTPIPSSLPPWRR</sequence>
<organism evidence="1">
    <name type="scientific">Myoviridae sp. ctCdG12</name>
    <dbReference type="NCBI Taxonomy" id="2825052"/>
    <lineage>
        <taxon>Viruses</taxon>
        <taxon>Duplodnaviria</taxon>
        <taxon>Heunggongvirae</taxon>
        <taxon>Uroviricota</taxon>
        <taxon>Caudoviricetes</taxon>
    </lineage>
</organism>
<proteinExistence type="predicted"/>
<protein>
    <submittedName>
        <fullName evidence="1">Uncharacterized protein</fullName>
    </submittedName>
</protein>
<evidence type="ECO:0000313" key="1">
    <source>
        <dbReference type="EMBL" id="DAF88685.1"/>
    </source>
</evidence>
<reference evidence="1" key="1">
    <citation type="journal article" date="2021" name="Proc. Natl. Acad. Sci. U.S.A.">
        <title>A Catalog of Tens of Thousands of Viruses from Human Metagenomes Reveals Hidden Associations with Chronic Diseases.</title>
        <authorList>
            <person name="Tisza M.J."/>
            <person name="Buck C.B."/>
        </authorList>
    </citation>
    <scope>NUCLEOTIDE SEQUENCE</scope>
    <source>
        <strain evidence="1">CtCdG12</strain>
    </source>
</reference>
<name>A0A8S5U2N7_9CAUD</name>
<dbReference type="EMBL" id="BK015990">
    <property type="protein sequence ID" value="DAF88685.1"/>
    <property type="molecule type" value="Genomic_DNA"/>
</dbReference>
<accession>A0A8S5U2N7</accession>